<gene>
    <name evidence="1" type="ORF">E5357_14710</name>
</gene>
<sequence>MYNTQDIASRIKSLLKSRRQNTKDMLSSLGMGINSISEFAKGKQMSCISLAKIADYLDCSVDYLLGRTDNPEINK</sequence>
<evidence type="ECO:0000313" key="1">
    <source>
        <dbReference type="EMBL" id="TGX96839.1"/>
    </source>
</evidence>
<organism evidence="1 2">
    <name type="scientific">Hominisplanchenecus murintestinalis</name>
    <dbReference type="NCBI Taxonomy" id="2941517"/>
    <lineage>
        <taxon>Bacteria</taxon>
        <taxon>Bacillati</taxon>
        <taxon>Bacillota</taxon>
        <taxon>Clostridia</taxon>
        <taxon>Lachnospirales</taxon>
        <taxon>Lachnospiraceae</taxon>
        <taxon>Hominisplanchenecus</taxon>
    </lineage>
</organism>
<dbReference type="Proteomes" id="UP000307720">
    <property type="component" value="Unassembled WGS sequence"/>
</dbReference>
<protein>
    <submittedName>
        <fullName evidence="1">XRE family transcriptional regulator</fullName>
    </submittedName>
</protein>
<proteinExistence type="predicted"/>
<keyword evidence="2" id="KW-1185">Reference proteome</keyword>
<dbReference type="EMBL" id="SRZB01000045">
    <property type="protein sequence ID" value="TGX96839.1"/>
    <property type="molecule type" value="Genomic_DNA"/>
</dbReference>
<comment type="caution">
    <text evidence="1">The sequence shown here is derived from an EMBL/GenBank/DDBJ whole genome shotgun (WGS) entry which is preliminary data.</text>
</comment>
<evidence type="ECO:0000313" key="2">
    <source>
        <dbReference type="Proteomes" id="UP000307720"/>
    </source>
</evidence>
<accession>A0AC61QVV9</accession>
<reference evidence="1" key="1">
    <citation type="submission" date="2019-04" db="EMBL/GenBank/DDBJ databases">
        <title>Microbes associate with the intestines of laboratory mice.</title>
        <authorList>
            <person name="Navarre W."/>
            <person name="Wong E."/>
            <person name="Huang K."/>
            <person name="Tropini C."/>
            <person name="Ng K."/>
            <person name="Yu B."/>
        </authorList>
    </citation>
    <scope>NUCLEOTIDE SEQUENCE</scope>
    <source>
        <strain evidence="1">NM72_1-8</strain>
    </source>
</reference>
<name>A0AC61QVV9_9FIRM</name>